<feature type="transmembrane region" description="Helical" evidence="7">
    <location>
        <begin position="271"/>
        <end position="294"/>
    </location>
</feature>
<evidence type="ECO:0000256" key="3">
    <source>
        <dbReference type="ARBA" id="ARBA00022692"/>
    </source>
</evidence>
<dbReference type="EMBL" id="QCYY01001636">
    <property type="protein sequence ID" value="ROT76590.1"/>
    <property type="molecule type" value="Genomic_DNA"/>
</dbReference>
<proteinExistence type="inferred from homology"/>
<accession>A0A423TJE9</accession>
<evidence type="ECO:0000313" key="8">
    <source>
        <dbReference type="EMBL" id="ROT76590.1"/>
    </source>
</evidence>
<dbReference type="PANTHER" id="PTHR10361:SF28">
    <property type="entry name" value="P3 PROTEIN-RELATED"/>
    <property type="match status" value="1"/>
</dbReference>
<dbReference type="GO" id="GO:0016020">
    <property type="term" value="C:membrane"/>
    <property type="evidence" value="ECO:0007669"/>
    <property type="project" value="UniProtKB-SubCell"/>
</dbReference>
<evidence type="ECO:0000256" key="6">
    <source>
        <dbReference type="ARBA" id="ARBA00023136"/>
    </source>
</evidence>
<organism evidence="8 9">
    <name type="scientific">Penaeus vannamei</name>
    <name type="common">Whiteleg shrimp</name>
    <name type="synonym">Litopenaeus vannamei</name>
    <dbReference type="NCBI Taxonomy" id="6689"/>
    <lineage>
        <taxon>Eukaryota</taxon>
        <taxon>Metazoa</taxon>
        <taxon>Ecdysozoa</taxon>
        <taxon>Arthropoda</taxon>
        <taxon>Crustacea</taxon>
        <taxon>Multicrustacea</taxon>
        <taxon>Malacostraca</taxon>
        <taxon>Eumalacostraca</taxon>
        <taxon>Eucarida</taxon>
        <taxon>Decapoda</taxon>
        <taxon>Dendrobranchiata</taxon>
        <taxon>Penaeoidea</taxon>
        <taxon>Penaeidae</taxon>
        <taxon>Penaeus</taxon>
    </lineage>
</organism>
<dbReference type="AlphaFoldDB" id="A0A423TJE9"/>
<protein>
    <submittedName>
        <fullName evidence="8">Uncharacterized protein</fullName>
    </submittedName>
</protein>
<dbReference type="OrthoDB" id="203097at2759"/>
<dbReference type="Proteomes" id="UP000283509">
    <property type="component" value="Unassembled WGS sequence"/>
</dbReference>
<dbReference type="InterPro" id="IPR038770">
    <property type="entry name" value="Na+/solute_symporter_sf"/>
</dbReference>
<comment type="similarity">
    <text evidence="2">Belongs to the bile acid:sodium symporter (BASS) (TC 2.A.28) family.</text>
</comment>
<keyword evidence="9" id="KW-1185">Reference proteome</keyword>
<keyword evidence="3 7" id="KW-0812">Transmembrane</keyword>
<evidence type="ECO:0000256" key="1">
    <source>
        <dbReference type="ARBA" id="ARBA00004141"/>
    </source>
</evidence>
<evidence type="ECO:0000313" key="9">
    <source>
        <dbReference type="Proteomes" id="UP000283509"/>
    </source>
</evidence>
<comment type="subcellular location">
    <subcellularLocation>
        <location evidence="1">Membrane</location>
        <topology evidence="1">Multi-pass membrane protein</topology>
    </subcellularLocation>
</comment>
<dbReference type="Gene3D" id="1.20.1530.20">
    <property type="match status" value="1"/>
</dbReference>
<keyword evidence="6 7" id="KW-0472">Membrane</keyword>
<sequence length="298" mass="33300">MSGYSAVLSAFLLVAAVEGLVPAVYLDLFHSGVWKVPEDTPHELQFALHFNDSDLLAPRVPPEAWLGVTVVPDEEWKLDFVNDTVLFTAEEVSKGVNKSVTFTGYYWGTTELTFYLTRNDLDPQFDDPVLLSKDDLAKITIDAEVPRRRHHLHRRRFLLRPHQQHQHGSATGHQHHPECVEEAPRTRVWLRVALTFAMGKLFFDDPLHRLGLFTLGCSPGGTSSNFWTLMFNGDINLSITMTIISTIAAMGMMPLWMFTLGASLLEENADIQIPFVNLAVSLITLTVPVCVGIGSKVC</sequence>
<feature type="transmembrane region" description="Helical" evidence="7">
    <location>
        <begin position="6"/>
        <end position="26"/>
    </location>
</feature>
<keyword evidence="4" id="KW-0813">Transport</keyword>
<dbReference type="GO" id="GO:0015293">
    <property type="term" value="F:symporter activity"/>
    <property type="evidence" value="ECO:0007669"/>
    <property type="project" value="UniProtKB-KW"/>
</dbReference>
<dbReference type="PANTHER" id="PTHR10361">
    <property type="entry name" value="SODIUM-BILE ACID COTRANSPORTER"/>
    <property type="match status" value="1"/>
</dbReference>
<reference evidence="8 9" key="1">
    <citation type="submission" date="2018-04" db="EMBL/GenBank/DDBJ databases">
        <authorList>
            <person name="Zhang X."/>
            <person name="Yuan J."/>
            <person name="Li F."/>
            <person name="Xiang J."/>
        </authorList>
    </citation>
    <scope>NUCLEOTIDE SEQUENCE [LARGE SCALE GENOMIC DNA]</scope>
    <source>
        <tissue evidence="8">Muscle</tissue>
    </source>
</reference>
<evidence type="ECO:0000256" key="2">
    <source>
        <dbReference type="ARBA" id="ARBA00006528"/>
    </source>
</evidence>
<dbReference type="Pfam" id="PF01758">
    <property type="entry name" value="SBF"/>
    <property type="match status" value="1"/>
</dbReference>
<evidence type="ECO:0000256" key="7">
    <source>
        <dbReference type="SAM" id="Phobius"/>
    </source>
</evidence>
<comment type="caution">
    <text evidence="8">The sequence shown here is derived from an EMBL/GenBank/DDBJ whole genome shotgun (WGS) entry which is preliminary data.</text>
</comment>
<name>A0A423TJE9_PENVA</name>
<feature type="transmembrane region" description="Helical" evidence="7">
    <location>
        <begin position="235"/>
        <end position="259"/>
    </location>
</feature>
<reference evidence="8 9" key="2">
    <citation type="submission" date="2019-01" db="EMBL/GenBank/DDBJ databases">
        <title>The decoding of complex shrimp genome reveals the adaptation for benthos swimmer, frequently molting mechanism and breeding impact on genome.</title>
        <authorList>
            <person name="Sun Y."/>
            <person name="Gao Y."/>
            <person name="Yu Y."/>
        </authorList>
    </citation>
    <scope>NUCLEOTIDE SEQUENCE [LARGE SCALE GENOMIC DNA]</scope>
    <source>
        <tissue evidence="8">Muscle</tissue>
    </source>
</reference>
<keyword evidence="5 7" id="KW-1133">Transmembrane helix</keyword>
<gene>
    <name evidence="8" type="ORF">C7M84_004809</name>
</gene>
<evidence type="ECO:0000256" key="5">
    <source>
        <dbReference type="ARBA" id="ARBA00022989"/>
    </source>
</evidence>
<keyword evidence="4" id="KW-0769">Symport</keyword>
<evidence type="ECO:0000256" key="4">
    <source>
        <dbReference type="ARBA" id="ARBA00022847"/>
    </source>
</evidence>
<dbReference type="InterPro" id="IPR002657">
    <property type="entry name" value="BilAc:Na_symport/Acr3"/>
</dbReference>
<dbReference type="InterPro" id="IPR004710">
    <property type="entry name" value="Bilac:Na_transpt"/>
</dbReference>